<dbReference type="Gene3D" id="1.10.1470.10">
    <property type="entry name" value="YjbJ"/>
    <property type="match status" value="1"/>
</dbReference>
<keyword evidence="4" id="KW-1185">Reference proteome</keyword>
<accession>A0A368SYR8</accession>
<dbReference type="InterPro" id="IPR036629">
    <property type="entry name" value="YjbJ_sf"/>
</dbReference>
<proteinExistence type="inferred from homology"/>
<comment type="caution">
    <text evidence="3">The sequence shown here is derived from an EMBL/GenBank/DDBJ whole genome shotgun (WGS) entry which is preliminary data.</text>
</comment>
<dbReference type="SUPFAM" id="SSF69047">
    <property type="entry name" value="Hypothetical protein YjbJ"/>
    <property type="match status" value="1"/>
</dbReference>
<evidence type="ECO:0000259" key="2">
    <source>
        <dbReference type="Pfam" id="PF05532"/>
    </source>
</evidence>
<dbReference type="Proteomes" id="UP000253318">
    <property type="component" value="Unassembled WGS sequence"/>
</dbReference>
<dbReference type="Pfam" id="PF05532">
    <property type="entry name" value="CsbD"/>
    <property type="match status" value="1"/>
</dbReference>
<evidence type="ECO:0000256" key="1">
    <source>
        <dbReference type="ARBA" id="ARBA00009129"/>
    </source>
</evidence>
<sequence>MKIRDRAVHTAHEVKGKVKEAAGRATHNERLVAEGKAEQARGAVEQRGQRIRDAVAKRYDTWKRGWRSR</sequence>
<evidence type="ECO:0000313" key="3">
    <source>
        <dbReference type="EMBL" id="RCV49554.1"/>
    </source>
</evidence>
<protein>
    <submittedName>
        <fullName evidence="3">CsbD family protein</fullName>
    </submittedName>
</protein>
<feature type="domain" description="CsbD-like" evidence="2">
    <location>
        <begin position="5"/>
        <end position="56"/>
    </location>
</feature>
<organism evidence="3 4">
    <name type="scientific">Marinitenerispora sediminis</name>
    <dbReference type="NCBI Taxonomy" id="1931232"/>
    <lineage>
        <taxon>Bacteria</taxon>
        <taxon>Bacillati</taxon>
        <taxon>Actinomycetota</taxon>
        <taxon>Actinomycetes</taxon>
        <taxon>Streptosporangiales</taxon>
        <taxon>Nocardiopsidaceae</taxon>
        <taxon>Marinitenerispora</taxon>
    </lineage>
</organism>
<dbReference type="RefSeq" id="WP_114399030.1">
    <property type="nucleotide sequence ID" value="NZ_QEIM01000103.1"/>
</dbReference>
<gene>
    <name evidence="3" type="ORF">DEF24_25135</name>
</gene>
<dbReference type="OrthoDB" id="2143260at2"/>
<name>A0A368SYR8_9ACTN</name>
<comment type="similarity">
    <text evidence="1">Belongs to the UPF0337 (CsbD) family.</text>
</comment>
<dbReference type="AlphaFoldDB" id="A0A368SYR8"/>
<dbReference type="EMBL" id="QEIN01000321">
    <property type="protein sequence ID" value="RCV49554.1"/>
    <property type="molecule type" value="Genomic_DNA"/>
</dbReference>
<dbReference type="InterPro" id="IPR008462">
    <property type="entry name" value="CsbD"/>
</dbReference>
<evidence type="ECO:0000313" key="4">
    <source>
        <dbReference type="Proteomes" id="UP000253318"/>
    </source>
</evidence>
<reference evidence="3 4" key="1">
    <citation type="submission" date="2018-04" db="EMBL/GenBank/DDBJ databases">
        <title>Novel actinobacteria from marine sediment.</title>
        <authorList>
            <person name="Ng Z.Y."/>
            <person name="Tan G.Y.A."/>
        </authorList>
    </citation>
    <scope>NUCLEOTIDE SEQUENCE [LARGE SCALE GENOMIC DNA]</scope>
    <source>
        <strain evidence="3 4">TPS81</strain>
    </source>
</reference>